<dbReference type="eggNOG" id="ENOG5032VVM">
    <property type="taxonomic scope" value="Bacteria"/>
</dbReference>
<dbReference type="RefSeq" id="WP_018578277.1">
    <property type="nucleotide sequence ID" value="NZ_KB892428.1"/>
</dbReference>
<gene>
    <name evidence="4" type="primary">yvmC</name>
    <name evidence="4" type="ORF">Lsha_1829</name>
</gene>
<reference evidence="4 5" key="1">
    <citation type="submission" date="2015-11" db="EMBL/GenBank/DDBJ databases">
        <title>Genomic analysis of 38 Legionella species identifies large and diverse effector repertoires.</title>
        <authorList>
            <person name="Burstein D."/>
            <person name="Amaro F."/>
            <person name="Zusman T."/>
            <person name="Lifshitz Z."/>
            <person name="Cohen O."/>
            <person name="Gilbert J.A."/>
            <person name="Pupko T."/>
            <person name="Shuman H.A."/>
            <person name="Segal G."/>
        </authorList>
    </citation>
    <scope>NUCLEOTIDE SEQUENCE [LARGE SCALE GENOMIC DNA]</scope>
    <source>
        <strain evidence="4 5">ATCC 49655</strain>
    </source>
</reference>
<keyword evidence="4" id="KW-0012">Acyltransferase</keyword>
<evidence type="ECO:0000256" key="1">
    <source>
        <dbReference type="ARBA" id="ARBA00006034"/>
    </source>
</evidence>
<organism evidence="4 5">
    <name type="scientific">Legionella shakespearei DSM 23087</name>
    <dbReference type="NCBI Taxonomy" id="1122169"/>
    <lineage>
        <taxon>Bacteria</taxon>
        <taxon>Pseudomonadati</taxon>
        <taxon>Pseudomonadota</taxon>
        <taxon>Gammaproteobacteria</taxon>
        <taxon>Legionellales</taxon>
        <taxon>Legionellaceae</taxon>
        <taxon>Legionella</taxon>
    </lineage>
</organism>
<evidence type="ECO:0000256" key="2">
    <source>
        <dbReference type="ARBA" id="ARBA00022679"/>
    </source>
</evidence>
<dbReference type="STRING" id="1122169.Lsha_1829"/>
<sequence>MDNRNVIVTPHLITSLSSKLYQQKEHVLLGISPFNSYFSEEMIGDWIQWAHTTFSSFHVFIPDTLPIYTFLALGYDEFKAKKKAKKQASYLKNKIARALLQYQLDGIDANTLIIDMDYLENNQAYIELKKKCYALYNENSEFQKECDQCTGWVLNGHTIKDLHLANENIAVQYILNEMPLFMDTPSILNTASSLFSYHQIPQFINYLYNNHRKNEFVALNQGFIELTVHKRHTIPDGVLFGNELR</sequence>
<dbReference type="AlphaFoldDB" id="A0A0W0YRQ8"/>
<dbReference type="GO" id="GO:0016755">
    <property type="term" value="F:aminoacyltransferase activity"/>
    <property type="evidence" value="ECO:0007669"/>
    <property type="project" value="InterPro"/>
</dbReference>
<dbReference type="Proteomes" id="UP000054600">
    <property type="component" value="Unassembled WGS sequence"/>
</dbReference>
<comment type="caution">
    <text evidence="4">The sequence shown here is derived from an EMBL/GenBank/DDBJ whole genome shotgun (WGS) entry which is preliminary data.</text>
</comment>
<dbReference type="InterPro" id="IPR038622">
    <property type="entry name" value="CDPS_sf"/>
</dbReference>
<name>A0A0W0YRQ8_9GAMM</name>
<dbReference type="NCBIfam" id="TIGR04539">
    <property type="entry name" value="tRNA_cyclodipep"/>
    <property type="match status" value="1"/>
</dbReference>
<protein>
    <recommendedName>
        <fullName evidence="3">Cyclodipeptide synthase</fullName>
    </recommendedName>
</protein>
<keyword evidence="2 4" id="KW-0808">Transferase</keyword>
<comment type="similarity">
    <text evidence="1">Belongs to the CDPS family.</text>
</comment>
<dbReference type="InterPro" id="IPR030903">
    <property type="entry name" value="CDPS"/>
</dbReference>
<proteinExistence type="inferred from homology"/>
<dbReference type="Gene3D" id="3.40.50.11710">
    <property type="entry name" value="Cyclodipeptide synthase"/>
    <property type="match status" value="1"/>
</dbReference>
<evidence type="ECO:0000313" key="5">
    <source>
        <dbReference type="Proteomes" id="UP000054600"/>
    </source>
</evidence>
<dbReference type="EMBL" id="LNYW01000048">
    <property type="protein sequence ID" value="KTD59557.1"/>
    <property type="molecule type" value="Genomic_DNA"/>
</dbReference>
<evidence type="ECO:0000256" key="3">
    <source>
        <dbReference type="ARBA" id="ARBA00030771"/>
    </source>
</evidence>
<accession>A0A0W0YRQ8</accession>
<keyword evidence="5" id="KW-1185">Reference proteome</keyword>
<evidence type="ECO:0000313" key="4">
    <source>
        <dbReference type="EMBL" id="KTD59557.1"/>
    </source>
</evidence>
<dbReference type="PATRIC" id="fig|1122169.6.peg.2099"/>
<dbReference type="Pfam" id="PF16715">
    <property type="entry name" value="CDPS"/>
    <property type="match status" value="1"/>
</dbReference>
<dbReference type="OrthoDB" id="2895472at2"/>